<comment type="caution">
    <text evidence="2">The sequence shown here is derived from an EMBL/GenBank/DDBJ whole genome shotgun (WGS) entry which is preliminary data.</text>
</comment>
<feature type="transmembrane region" description="Helical" evidence="1">
    <location>
        <begin position="41"/>
        <end position="60"/>
    </location>
</feature>
<gene>
    <name evidence="2" type="ORF">TR69_WS6001000698</name>
</gene>
<keyword evidence="1" id="KW-1133">Transmembrane helix</keyword>
<dbReference type="AlphaFoldDB" id="A0A136LYJ7"/>
<organism evidence="2 3">
    <name type="scientific">candidate division WS6 bacterium OLB20</name>
    <dbReference type="NCBI Taxonomy" id="1617426"/>
    <lineage>
        <taxon>Bacteria</taxon>
        <taxon>Candidatus Dojkabacteria</taxon>
    </lineage>
</organism>
<reference evidence="2 3" key="1">
    <citation type="submission" date="2015-02" db="EMBL/GenBank/DDBJ databases">
        <title>Improved understanding of the partial-nitritation anammox process through 23 genomes representing the majority of the microbial community.</title>
        <authorList>
            <person name="Speth D.R."/>
            <person name="In T Zandt M."/>
            <person name="Guerrero Cruz S."/>
            <person name="Jetten M.S."/>
            <person name="Dutilh B.E."/>
        </authorList>
    </citation>
    <scope>NUCLEOTIDE SEQUENCE [LARGE SCALE GENOMIC DNA]</scope>
    <source>
        <strain evidence="2">OLB20</strain>
    </source>
</reference>
<evidence type="ECO:0000256" key="1">
    <source>
        <dbReference type="SAM" id="Phobius"/>
    </source>
</evidence>
<proteinExistence type="predicted"/>
<name>A0A136LYJ7_9BACT</name>
<evidence type="ECO:0000313" key="3">
    <source>
        <dbReference type="Proteomes" id="UP000070457"/>
    </source>
</evidence>
<dbReference type="EMBL" id="JYNZ01000003">
    <property type="protein sequence ID" value="KXK26686.1"/>
    <property type="molecule type" value="Genomic_DNA"/>
</dbReference>
<sequence>MDGETKALLVQQIRYYGESKIFDLNRRDELIAEQSFKLCELIINASSGLLGAIGLSILISESITQTVALILAGNLLFIIFVIYRSFSLRKQILSLRRSVIEKKAHTDSEILTRLTAESYELFQKDYEAFANAIAAIKNEEKEDQKPSAEEINAETTRIIQAIWILRAFFILTLVLTAFAVIIQLGQTVFA</sequence>
<evidence type="ECO:0000313" key="2">
    <source>
        <dbReference type="EMBL" id="KXK26686.1"/>
    </source>
</evidence>
<protein>
    <submittedName>
        <fullName evidence="2">Uncharacterized protein</fullName>
    </submittedName>
</protein>
<accession>A0A136LYJ7</accession>
<keyword evidence="1" id="KW-0812">Transmembrane</keyword>
<feature type="transmembrane region" description="Helical" evidence="1">
    <location>
        <begin position="163"/>
        <end position="184"/>
    </location>
</feature>
<dbReference type="Proteomes" id="UP000070457">
    <property type="component" value="Unassembled WGS sequence"/>
</dbReference>
<feature type="transmembrane region" description="Helical" evidence="1">
    <location>
        <begin position="66"/>
        <end position="86"/>
    </location>
</feature>
<keyword evidence="1" id="KW-0472">Membrane</keyword>